<feature type="domain" description="PKD" evidence="7">
    <location>
        <begin position="1364"/>
        <end position="1422"/>
    </location>
</feature>
<feature type="domain" description="PKD" evidence="7">
    <location>
        <begin position="1855"/>
        <end position="1911"/>
    </location>
</feature>
<feature type="chain" id="PRO_5001939784" description="PKD domain-containing protein" evidence="6">
    <location>
        <begin position="25"/>
        <end position="3235"/>
    </location>
</feature>
<dbReference type="RefSeq" id="WP_044225213.1">
    <property type="nucleotide sequence ID" value="NZ_JBKAGJ010000010.1"/>
</dbReference>
<dbReference type="GO" id="GO:0006816">
    <property type="term" value="P:calcium ion transport"/>
    <property type="evidence" value="ECO:0007669"/>
    <property type="project" value="TreeGrafter"/>
</dbReference>
<dbReference type="InterPro" id="IPR000601">
    <property type="entry name" value="PKD_dom"/>
</dbReference>
<dbReference type="InterPro" id="IPR035986">
    <property type="entry name" value="PKD_dom_sf"/>
</dbReference>
<evidence type="ECO:0000259" key="7">
    <source>
        <dbReference type="PROSITE" id="PS50093"/>
    </source>
</evidence>
<feature type="domain" description="PKD" evidence="7">
    <location>
        <begin position="2317"/>
        <end position="2394"/>
    </location>
</feature>
<proteinExistence type="predicted"/>
<dbReference type="EMBL" id="JPOS01000079">
    <property type="protein sequence ID" value="KGE86405.1"/>
    <property type="molecule type" value="Genomic_DNA"/>
</dbReference>
<dbReference type="GO" id="GO:0005886">
    <property type="term" value="C:plasma membrane"/>
    <property type="evidence" value="ECO:0007669"/>
    <property type="project" value="TreeGrafter"/>
</dbReference>
<gene>
    <name evidence="8" type="ORF">IX84_21685</name>
</gene>
<keyword evidence="6" id="KW-0732">Signal</keyword>
<dbReference type="Pfam" id="PF18911">
    <property type="entry name" value="PKD_4"/>
    <property type="match status" value="9"/>
</dbReference>
<dbReference type="OrthoDB" id="7794186at2"/>
<evidence type="ECO:0000256" key="5">
    <source>
        <dbReference type="ARBA" id="ARBA00023136"/>
    </source>
</evidence>
<dbReference type="SUPFAM" id="SSF69318">
    <property type="entry name" value="Integrin alpha N-terminal domain"/>
    <property type="match status" value="1"/>
</dbReference>
<dbReference type="InterPro" id="IPR026444">
    <property type="entry name" value="Secre_tail"/>
</dbReference>
<comment type="subcellular location">
    <subcellularLocation>
        <location evidence="1">Membrane</location>
        <topology evidence="1">Multi-pass membrane protein</topology>
    </subcellularLocation>
</comment>
<dbReference type="PROSITE" id="PS50093">
    <property type="entry name" value="PKD"/>
    <property type="match status" value="11"/>
</dbReference>
<feature type="signal peptide" evidence="6">
    <location>
        <begin position="1"/>
        <end position="24"/>
    </location>
</feature>
<evidence type="ECO:0000256" key="6">
    <source>
        <dbReference type="SAM" id="SignalP"/>
    </source>
</evidence>
<dbReference type="Gene3D" id="2.60.40.10">
    <property type="entry name" value="Immunoglobulins"/>
    <property type="match status" value="11"/>
</dbReference>
<dbReference type="Pfam" id="PF13573">
    <property type="entry name" value="SprB"/>
    <property type="match status" value="8"/>
</dbReference>
<dbReference type="InterPro" id="IPR028994">
    <property type="entry name" value="Integrin_alpha_N"/>
</dbReference>
<reference evidence="8 9" key="1">
    <citation type="journal article" date="2014" name="Int. J. Syst. Evol. Microbiol.">
        <title>Phaeodactylibacter xiamenensis gen. nov., sp. nov., a member of the family Saprospiraceae isolated from the marine alga Phaeodactylum tricornutum.</title>
        <authorList>
            <person name="Chen Z.Jr."/>
            <person name="Lei X."/>
            <person name="Lai Q."/>
            <person name="Li Y."/>
            <person name="Zhang B."/>
            <person name="Zhang J."/>
            <person name="Zhang H."/>
            <person name="Yang L."/>
            <person name="Zheng W."/>
            <person name="Tian Y."/>
            <person name="Yu Z."/>
            <person name="Xu H.Jr."/>
            <person name="Zheng T."/>
        </authorList>
    </citation>
    <scope>NUCLEOTIDE SEQUENCE [LARGE SCALE GENOMIC DNA]</scope>
    <source>
        <strain evidence="8 9">KD52</strain>
    </source>
</reference>
<evidence type="ECO:0000313" key="8">
    <source>
        <dbReference type="EMBL" id="KGE86405.1"/>
    </source>
</evidence>
<evidence type="ECO:0000313" key="9">
    <source>
        <dbReference type="Proteomes" id="UP000029736"/>
    </source>
</evidence>
<evidence type="ECO:0000256" key="3">
    <source>
        <dbReference type="ARBA" id="ARBA00022737"/>
    </source>
</evidence>
<dbReference type="InterPro" id="IPR025667">
    <property type="entry name" value="SprB_repeat"/>
</dbReference>
<dbReference type="PANTHER" id="PTHR46730:SF4">
    <property type="entry name" value="POLYCYSTIC KIDNEY DISEASE PROTEIN 1-LIKE 1"/>
    <property type="match status" value="1"/>
</dbReference>
<dbReference type="InterPro" id="IPR044023">
    <property type="entry name" value="Ig_7"/>
</dbReference>
<feature type="domain" description="PKD" evidence="7">
    <location>
        <begin position="552"/>
        <end position="622"/>
    </location>
</feature>
<evidence type="ECO:0000256" key="4">
    <source>
        <dbReference type="ARBA" id="ARBA00022989"/>
    </source>
</evidence>
<dbReference type="Gene3D" id="2.60.40.740">
    <property type="match status" value="7"/>
</dbReference>
<dbReference type="CDD" id="cd00146">
    <property type="entry name" value="PKD"/>
    <property type="match status" value="11"/>
</dbReference>
<feature type="domain" description="PKD" evidence="7">
    <location>
        <begin position="1584"/>
        <end position="1646"/>
    </location>
</feature>
<comment type="caution">
    <text evidence="8">The sequence shown here is derived from an EMBL/GenBank/DDBJ whole genome shotgun (WGS) entry which is preliminary data.</text>
</comment>
<keyword evidence="9" id="KW-1185">Reference proteome</keyword>
<dbReference type="SMART" id="SM00089">
    <property type="entry name" value="PKD"/>
    <property type="match status" value="12"/>
</dbReference>
<keyword evidence="4" id="KW-1133">Transmembrane helix</keyword>
<dbReference type="NCBIfam" id="TIGR04183">
    <property type="entry name" value="Por_Secre_tail"/>
    <property type="match status" value="1"/>
</dbReference>
<dbReference type="InterPro" id="IPR013783">
    <property type="entry name" value="Ig-like_fold"/>
</dbReference>
<keyword evidence="3" id="KW-0677">Repeat</keyword>
<evidence type="ECO:0000256" key="1">
    <source>
        <dbReference type="ARBA" id="ARBA00004141"/>
    </source>
</evidence>
<dbReference type="Proteomes" id="UP000029736">
    <property type="component" value="Unassembled WGS sequence"/>
</dbReference>
<keyword evidence="2" id="KW-0812">Transmembrane</keyword>
<feature type="domain" description="PKD" evidence="7">
    <location>
        <begin position="1102"/>
        <end position="1180"/>
    </location>
</feature>
<dbReference type="SUPFAM" id="SSF49299">
    <property type="entry name" value="PKD domain"/>
    <property type="match status" value="11"/>
</dbReference>
<organism evidence="8 9">
    <name type="scientific">Phaeodactylibacter xiamenensis</name>
    <dbReference type="NCBI Taxonomy" id="1524460"/>
    <lineage>
        <taxon>Bacteria</taxon>
        <taxon>Pseudomonadati</taxon>
        <taxon>Bacteroidota</taxon>
        <taxon>Saprospiria</taxon>
        <taxon>Saprospirales</taxon>
        <taxon>Haliscomenobacteraceae</taxon>
        <taxon>Phaeodactylibacter</taxon>
    </lineage>
</organism>
<dbReference type="STRING" id="1524460.IX84_21685"/>
<dbReference type="PANTHER" id="PTHR46730">
    <property type="entry name" value="POLYCYSTIN-1"/>
    <property type="match status" value="1"/>
</dbReference>
<dbReference type="Pfam" id="PF19081">
    <property type="entry name" value="Ig_7"/>
    <property type="match status" value="7"/>
</dbReference>
<dbReference type="InterPro" id="IPR022409">
    <property type="entry name" value="PKD/Chitinase_dom"/>
</dbReference>
<evidence type="ECO:0000256" key="2">
    <source>
        <dbReference type="ARBA" id="ARBA00022692"/>
    </source>
</evidence>
<dbReference type="Pfam" id="PF00801">
    <property type="entry name" value="PKD"/>
    <property type="match status" value="1"/>
</dbReference>
<keyword evidence="5" id="KW-0472">Membrane</keyword>
<feature type="domain" description="PKD" evidence="7">
    <location>
        <begin position="3079"/>
        <end position="3116"/>
    </location>
</feature>
<feature type="domain" description="PKD" evidence="7">
    <location>
        <begin position="312"/>
        <end position="389"/>
    </location>
</feature>
<protein>
    <recommendedName>
        <fullName evidence="7">PKD domain-containing protein</fullName>
    </recommendedName>
</protein>
<feature type="domain" description="PKD" evidence="7">
    <location>
        <begin position="2105"/>
        <end position="2141"/>
    </location>
</feature>
<dbReference type="GO" id="GO:0005261">
    <property type="term" value="F:monoatomic cation channel activity"/>
    <property type="evidence" value="ECO:0007669"/>
    <property type="project" value="TreeGrafter"/>
</dbReference>
<accession>A0A098S2Q3</accession>
<name>A0A098S2Q3_9BACT</name>
<feature type="domain" description="PKD" evidence="7">
    <location>
        <begin position="2829"/>
        <end position="2877"/>
    </location>
</feature>
<sequence length="3235" mass="337311">MKMATQLTGLFIGLFFAGLLPLSAQDTADRQDPGTWQVTPAAYPQDMLLTGVLEIEGIESTDTNDIVAVFWEQSNRIRGVAQPVYVPGIDRYLLSMFIYSGESPHPPADSLTFQVYDASLDKVLPAKTKVAFEADGLIGSFGNPFHIASINLQLAISAGPVLCLADTLGWAKVNISGGDPPYSLDWSTGATVDSIYHLEAGTYSLTVTEGNGFSREAQAVVENLEQEIPAPVISAAPADTLCEGQSVFLFASADGAPAADIYWYNVTGNIVEVGSFIGVTELTSTTVFSAETNLRNCLSEQTEQALFAHPAPNASFILNDNDLAIQDTLVLLPEEVVQEYDYKWIMGDGVIGDDAPYRHVYQQAGLYEVLLEVTTDAGCTATSSALVEVDELSFDLLVDITAPLCQTDTTGFITVQAVNGIPPYLYSWNTGADSRRIEHLSPGEYIVTVTDQTGTAFSDTISLQPEQWVVAPAVLGGGTYCEGATVSLTTQESLMGGLTWWYADSTGQVPFYVGNTMTLNGVADTVTFWAEARLNNCASEARTPAQVFVDAPDAGFMASALVNAPEDSIFFTAGVVDTTYSYEWDFGDGAIAQGPSVAHAFGAAGVFEVELSVVTAQGCTASEVQLINIAESSFRIVPVVSDADCPDSPTGSASLILEGGQPPYRYQWSNGASGPEATGLLPGVYTVSVTESLPFETHPLLPSFTSGDAILTDIDNDGVMNVMAGGDSLWQSHPENFHMEAVAVPLSNITHLSAIPAHESDTLLFAADSSGLRLSALRYAADTFAVEVLDAAGSEVEALLAADMDGDEDTDVVAFWGGQVRWFRQGAGNWQSQVIGAPGGNTGQLALADNGADGLADLVVGGTWGLTAYLQTAPGDFSANLLTDASVQGLWASDGSVLVLQSDGQVARYSLDTGTSEILFTAPTAAKGVWGLDMAGNGQEDILLDLGTNGTLWYESLPSGYLQRGPVGPDASGKIHSVGDINGDQLPDLLTGALQWEENRSGQGSTASTEFIVGATADNLPLPVIAGGGGYCAGSNVVLSAVAPGSEARLNWYRDSADLTPFHTGNTLVLYGVTEPQSLWVEAGYGACTSPGRTNTQITVETPLTTFHLSATGAFPGEVLTAAPDTMQTGYSYHWDWGGLGTASQVESSFQFDQPGVYEVALTVISPLGCEASASRTVVIWGSTVSLEADVVPAACNSNTGIVHLQVEGGMPPYTLAWSNGLTGLLADSLLAGQYTVTATDAVGATAQLILEVPEAPSALPVPMVSGGGTHCQDEQVTLSAFTEATAANIWWYSGPDDLTPVYVGDQLTLLGLNLDMELWAEARLDGCVSERVPVTVEVAEVNPVITVSDYSAQPGEALTFEAPAGLDYEWAFGDGEHAFGPGPHLHAYELPGSYQVWLRATNPAGCVSEVTVTVQVWAGNLALDLQAQPATCQGADDGQAQVQVVGGTPPYSIQWSEGSTGPFLNDVSAGVYTVTVTDADGYDRAAQVSIHAGSSPVAPDVIINAGSFICAGEDAWAVAYQTEGDEEVDYFWYPTAVGDEPVYVGETLFLLDVEESQTYYVEARTASGCSSSRTPVPIQVIRPNATFTTDFEVVYVNQPITFTALNLQLGQTFVYDWGDNTPDGTLSNMQHTYSEPGIYEVSLTALAVQSGCTDVQTKRIQVLGSSNAGSAQSVLQALPLSEPATCPNSASGTLSAAAIGGLPPYTYAWSNGSAEAYQVGVLPDSYTLTVTDSQGAEAFGSTVVGADDALEPPQLTVLGAQPVCPSTPVVISANGIRPGATVFWYDSPIGGDLLGQGPVLEAMAGGLPGTIYAETSLGGCTSLRTPIDVTFEMPTAAFSVIPAAPSVGQVVNIQASEPSAASFSWELGDGTSAQGSAVQHTYNEPGTYQVILTVISAGGCEVESQAFVVVSGAHSGGLSLDLEMDRPICAEDATGGLSAVVSGGTPPFNYTWNTGAANGTLTGLLPGYYAVTVSDSEGRTGEAAAELAPVVPALSAPVIGQTTATVCESESAWISATGGPAGAQYQWLQGGNVVYTGSYLLLPAVSVPQSYEVRTVYEGCVSEESTTAAVGIDAANAAFSLSSVVLTAGDVLVVEAEGPVSDEYTWAFGDGETASGPSNGHIYTSPGLYQVELTAQTPGGCNAMQSQWVEVLSNQGVSLQVAIAAEAPSCPDVPDGSLTALATGGEPPYNFSWSHGASDSLTEELLPGFYGVTVTDAEGQEVTADYQLESAVGDLPPPIVNAPAQACMGSPVTLVGVPSSPGATVLWYPTPTGGSPVYAGAAYTLPATASGWYAGSAVGGCVSEERTEAVLDPLAVSATFTTDPINVLPGSAISFIPDTLGSEWNYDWTFGDGGSSFDQAPVHIYSSSGTFLATLTVTSPEGCSATFSRSLAVGNGQALAVTFESVSPFCAEDEDGEVQALVTGGLAPHTYNWAHGPTSGIISGLSSGTYNLTVTDAAGNTANGEIVLESTVPALPAPVALTGQDTLCAGELALMYAYDPDGVASNFLWYSSASGNGLLGSGAAYSQHGLNGTSQTFYVESVSNGCQSQERSAVTLYQQDLSAGFQVSSPVAATGESVEFQPDWVGTGYTYQWSFGDGQVAEQVAPVHAYQVPGMYSVGLTVSSPQGCTASAVQPNAVSVAPAGQLSLAVALQRPECESDSTGAITITEVVSGTPPFTVNWSNGSTGMTAEGLAAGAYGLTLTDADGLSLQRQLQLNPLFNTPPEPVITVPGGTPLCASESTLFTATTGQVVDQYWWYNEDSTLIGTGSNIALAPDDTDSLSIFVQASRGSCFSPSAFLSLEVQSPEADFSIEGNLTAQEAVVFLPVANDHASYNWDFGDGQLTDLTSPTHTFLLPGVYTVVLEVSTTEGCTAQHSQVLTIAAPPQLTLALSVEPTLCASGTTGAIHATAQGGVPPFTYAWSNGATTAFIEGLPTGDYSLTVTDANGLSDSISGTVTSLDTPPPAPEILANGGGVICRGEPAYFSGTVPGYPQAAVEWYGSLSDDTPFATGPVWVSPGFETDEVIYTRSRIAGCTSALVQYPIEVQAPEAVFTVNPGLDLEEGDLVQFLPTEVCGNCSYFWEFGDNGWSTDPAPYYFYNLPGTFDVSLEVTDSAGCVGYQMEESLVSVSVWDGVGGGLDERGTPLVGSRDIDGRVFPNPFRSFINATLKVEQPGLYQLELLDAYGKQLLRRELILSEQVENIRFNLNGVSLPAGLYYLRLQGQYGGAVVKLIRQ</sequence>
<feature type="domain" description="PKD" evidence="7">
    <location>
        <begin position="2562"/>
        <end position="2646"/>
    </location>
</feature>